<dbReference type="PANTHER" id="PTHR43084">
    <property type="entry name" value="PERSULFIDE DIOXYGENASE ETHE1"/>
    <property type="match status" value="1"/>
</dbReference>
<dbReference type="InterPro" id="IPR001279">
    <property type="entry name" value="Metallo-B-lactamas"/>
</dbReference>
<name>A0A2U3DAI7_SULT2</name>
<dbReference type="EMBL" id="MPDK01000004">
    <property type="protein sequence ID" value="PWI58299.1"/>
    <property type="molecule type" value="Genomic_DNA"/>
</dbReference>
<dbReference type="InterPro" id="IPR036866">
    <property type="entry name" value="RibonucZ/Hydroxyglut_hydro"/>
</dbReference>
<keyword evidence="3" id="KW-1185">Reference proteome</keyword>
<dbReference type="InterPro" id="IPR051682">
    <property type="entry name" value="Mito_Persulfide_Diox"/>
</dbReference>
<dbReference type="SUPFAM" id="SSF56281">
    <property type="entry name" value="Metallo-hydrolase/oxidoreductase"/>
    <property type="match status" value="1"/>
</dbReference>
<protein>
    <recommendedName>
        <fullName evidence="1">Rhodanese domain-containing protein</fullName>
    </recommendedName>
</protein>
<dbReference type="GO" id="GO:0050313">
    <property type="term" value="F:sulfur dioxygenase activity"/>
    <property type="evidence" value="ECO:0007669"/>
    <property type="project" value="TreeGrafter"/>
</dbReference>
<evidence type="ECO:0000313" key="3">
    <source>
        <dbReference type="Proteomes" id="UP000245380"/>
    </source>
</evidence>
<dbReference type="Proteomes" id="UP000245380">
    <property type="component" value="Unassembled WGS sequence"/>
</dbReference>
<gene>
    <name evidence="2" type="ORF">BM613_03490</name>
</gene>
<proteinExistence type="predicted"/>
<accession>A0A2U3DAI7</accession>
<dbReference type="InterPro" id="IPR001763">
    <property type="entry name" value="Rhodanese-like_dom"/>
</dbReference>
<dbReference type="RefSeq" id="WP_109429802.1">
    <property type="nucleotide sequence ID" value="NZ_MPDK01000004.1"/>
</dbReference>
<dbReference type="Pfam" id="PF00581">
    <property type="entry name" value="Rhodanese"/>
    <property type="match status" value="1"/>
</dbReference>
<dbReference type="Gene3D" id="3.40.250.10">
    <property type="entry name" value="Rhodanese-like domain"/>
    <property type="match status" value="1"/>
</dbReference>
<dbReference type="Gene3D" id="3.60.15.10">
    <property type="entry name" value="Ribonuclease Z/Hydroxyacylglutathione hydrolase-like"/>
    <property type="match status" value="1"/>
</dbReference>
<dbReference type="PANTHER" id="PTHR43084:SF7">
    <property type="entry name" value="BETA-LACTAMASE DOMAIN PROTEIN"/>
    <property type="match status" value="1"/>
</dbReference>
<dbReference type="GO" id="GO:0070813">
    <property type="term" value="P:hydrogen sulfide metabolic process"/>
    <property type="evidence" value="ECO:0007669"/>
    <property type="project" value="TreeGrafter"/>
</dbReference>
<dbReference type="SUPFAM" id="SSF52821">
    <property type="entry name" value="Rhodanese/Cell cycle control phosphatase"/>
    <property type="match status" value="1"/>
</dbReference>
<sequence length="368" mass="41013">MNLEAVTVQSMLQRMARGESFTVLDIRSKTDFQNWQLKGMSLQAVNVPYFDFKENEVNDRLLPEWSHIVLVSMYDPAAERVAAVLQDKGYKVSYLEGGPFEWDDFYVESVILVHPKMKLIQVHRLATGCLSYVLITAKQAIVVDPSRHIEQYLAIAEREHSQITHVIDTHVHTDHVSGALSLLSRTHAKYLVAHGEVRQSDLPVELLKRGTMHVGSLDIHVMILDTEGEVGGSTLLVVENTFMLSGDTVIVGEVGIADLQGSAQEWAEKIFNVVLREVKYLSDDVLVLPAHFADVQAVNAGGYIGAVLGDVRLGAEAMGHSRVLNFTHRPKGFVAALHPFSQEIRDLNLGVIAADVTRQEYLERDLRL</sequence>
<reference evidence="2 3" key="1">
    <citation type="submission" date="2016-11" db="EMBL/GenBank/DDBJ databases">
        <title>Comparative genomics of Acidibacillus ferroxidans species.</title>
        <authorList>
            <person name="Oliveira G."/>
            <person name="Nunes G."/>
            <person name="Oliveira R."/>
            <person name="Araujo F."/>
            <person name="Salim A."/>
            <person name="Scholte L."/>
            <person name="Morais D."/>
            <person name="Nancucheo I."/>
            <person name="Johnson D.B."/>
            <person name="Grail B."/>
            <person name="Bittencourt J."/>
            <person name="Valadares R."/>
        </authorList>
    </citation>
    <scope>NUCLEOTIDE SEQUENCE [LARGE SCALE GENOMIC DNA]</scope>
    <source>
        <strain evidence="2 3">Y002</strain>
    </source>
</reference>
<dbReference type="GO" id="GO:0006749">
    <property type="term" value="P:glutathione metabolic process"/>
    <property type="evidence" value="ECO:0007669"/>
    <property type="project" value="TreeGrafter"/>
</dbReference>
<dbReference type="Pfam" id="PF00753">
    <property type="entry name" value="Lactamase_B"/>
    <property type="match status" value="1"/>
</dbReference>
<dbReference type="OrthoDB" id="9802991at2"/>
<comment type="caution">
    <text evidence="2">The sequence shown here is derived from an EMBL/GenBank/DDBJ whole genome shotgun (WGS) entry which is preliminary data.</text>
</comment>
<evidence type="ECO:0000259" key="1">
    <source>
        <dbReference type="PROSITE" id="PS50206"/>
    </source>
</evidence>
<dbReference type="SMART" id="SM00849">
    <property type="entry name" value="Lactamase_B"/>
    <property type="match status" value="1"/>
</dbReference>
<dbReference type="InterPro" id="IPR036873">
    <property type="entry name" value="Rhodanese-like_dom_sf"/>
</dbReference>
<organism evidence="2 3">
    <name type="scientific">Sulfoacidibacillus thermotolerans</name>
    <name type="common">Acidibacillus sulfuroxidans</name>
    <dbReference type="NCBI Taxonomy" id="1765684"/>
    <lineage>
        <taxon>Bacteria</taxon>
        <taxon>Bacillati</taxon>
        <taxon>Bacillota</taxon>
        <taxon>Bacilli</taxon>
        <taxon>Bacillales</taxon>
        <taxon>Alicyclobacillaceae</taxon>
        <taxon>Sulfoacidibacillus</taxon>
    </lineage>
</organism>
<feature type="domain" description="Rhodanese" evidence="1">
    <location>
        <begin position="17"/>
        <end position="111"/>
    </location>
</feature>
<dbReference type="PROSITE" id="PS50206">
    <property type="entry name" value="RHODANESE_3"/>
    <property type="match status" value="1"/>
</dbReference>
<evidence type="ECO:0000313" key="2">
    <source>
        <dbReference type="EMBL" id="PWI58299.1"/>
    </source>
</evidence>
<dbReference type="AlphaFoldDB" id="A0A2U3DAI7"/>